<dbReference type="EMBL" id="OBDO01000006">
    <property type="protein sequence ID" value="SNX97131.1"/>
    <property type="molecule type" value="Genomic_DNA"/>
</dbReference>
<dbReference type="Proteomes" id="UP000219514">
    <property type="component" value="Unassembled WGS sequence"/>
</dbReference>
<reference evidence="1 2" key="1">
    <citation type="submission" date="2017-09" db="EMBL/GenBank/DDBJ databases">
        <authorList>
            <person name="Ehlers B."/>
            <person name="Leendertz F.H."/>
        </authorList>
    </citation>
    <scope>NUCLEOTIDE SEQUENCE [LARGE SCALE GENOMIC DNA]</scope>
    <source>
        <strain evidence="1 2">DSM 46844</strain>
    </source>
</reference>
<dbReference type="OrthoDB" id="5196416at2"/>
<name>A0A285EGG6_9ACTN</name>
<keyword evidence="2" id="KW-1185">Reference proteome</keyword>
<dbReference type="AlphaFoldDB" id="A0A285EGG6"/>
<gene>
    <name evidence="1" type="ORF">SAMN06893097_10681</name>
</gene>
<accession>A0A285EGG6</accession>
<protein>
    <submittedName>
        <fullName evidence="1">Uncharacterized protein</fullName>
    </submittedName>
</protein>
<evidence type="ECO:0000313" key="2">
    <source>
        <dbReference type="Proteomes" id="UP000219514"/>
    </source>
</evidence>
<sequence>MTSYSATTALPYEHLERATAGLRGALRQLVLDDGAGELPDWSTLQVAGPVTTTGARGRTWNEYAATVKSRSLRA</sequence>
<organism evidence="1 2">
    <name type="scientific">Geodermatophilus sabuli</name>
    <dbReference type="NCBI Taxonomy" id="1564158"/>
    <lineage>
        <taxon>Bacteria</taxon>
        <taxon>Bacillati</taxon>
        <taxon>Actinomycetota</taxon>
        <taxon>Actinomycetes</taxon>
        <taxon>Geodermatophilales</taxon>
        <taxon>Geodermatophilaceae</taxon>
        <taxon>Geodermatophilus</taxon>
    </lineage>
</organism>
<dbReference type="RefSeq" id="WP_097207127.1">
    <property type="nucleotide sequence ID" value="NZ_JACHXB010000002.1"/>
</dbReference>
<proteinExistence type="predicted"/>
<evidence type="ECO:0000313" key="1">
    <source>
        <dbReference type="EMBL" id="SNX97131.1"/>
    </source>
</evidence>